<dbReference type="Proteomes" id="UP000798808">
    <property type="component" value="Unassembled WGS sequence"/>
</dbReference>
<evidence type="ECO:0008006" key="3">
    <source>
        <dbReference type="Google" id="ProtNLM"/>
    </source>
</evidence>
<reference evidence="1 2" key="1">
    <citation type="submission" date="2019-02" db="EMBL/GenBank/DDBJ databases">
        <authorList>
            <person name="Goldberg S.R."/>
            <person name="Haltli B.A."/>
            <person name="Correa H."/>
            <person name="Russell K.G."/>
        </authorList>
    </citation>
    <scope>NUCLEOTIDE SEQUENCE [LARGE SCALE GENOMIC DNA]</scope>
    <source>
        <strain evidence="1 2">JCM 16186</strain>
    </source>
</reference>
<dbReference type="EMBL" id="SMLW01000676">
    <property type="protein sequence ID" value="MTI28985.1"/>
    <property type="molecule type" value="Genomic_DNA"/>
</dbReference>
<organism evidence="1 2">
    <name type="scientific">Fulvivirga kasyanovii</name>
    <dbReference type="NCBI Taxonomy" id="396812"/>
    <lineage>
        <taxon>Bacteria</taxon>
        <taxon>Pseudomonadati</taxon>
        <taxon>Bacteroidota</taxon>
        <taxon>Cytophagia</taxon>
        <taxon>Cytophagales</taxon>
        <taxon>Fulvivirgaceae</taxon>
        <taxon>Fulvivirga</taxon>
    </lineage>
</organism>
<dbReference type="RefSeq" id="WP_155177042.1">
    <property type="nucleotide sequence ID" value="NZ_BAAAFL010000012.1"/>
</dbReference>
<proteinExistence type="predicted"/>
<gene>
    <name evidence="1" type="ORF">E1163_28750</name>
</gene>
<comment type="caution">
    <text evidence="1">The sequence shown here is derived from an EMBL/GenBank/DDBJ whole genome shotgun (WGS) entry which is preliminary data.</text>
</comment>
<protein>
    <recommendedName>
        <fullName evidence="3">Transposase</fullName>
    </recommendedName>
</protein>
<accession>A0ABW9S0K8</accession>
<sequence length="118" mass="13850">MKLEPGLYKIADNSPISKCYYLHVYYEGKRKHFQLNHYHPEKADDFGVLPLEGFRFVKRLKHPLDVRKVRITIEWQDGDDDTFQVSMTNVQMIRILFEKFPEIARAAGANLKPGKRAN</sequence>
<evidence type="ECO:0000313" key="1">
    <source>
        <dbReference type="EMBL" id="MTI28985.1"/>
    </source>
</evidence>
<evidence type="ECO:0000313" key="2">
    <source>
        <dbReference type="Proteomes" id="UP000798808"/>
    </source>
</evidence>
<keyword evidence="2" id="KW-1185">Reference proteome</keyword>
<name>A0ABW9S0K8_9BACT</name>